<evidence type="ECO:0000256" key="1">
    <source>
        <dbReference type="HAMAP-Rule" id="MF_01232"/>
    </source>
</evidence>
<evidence type="ECO:0000256" key="2">
    <source>
        <dbReference type="SAM" id="MobiDB-lite"/>
    </source>
</evidence>
<dbReference type="RefSeq" id="WP_122626392.1">
    <property type="nucleotide sequence ID" value="NZ_UPPP01000055.1"/>
</dbReference>
<dbReference type="PANTHER" id="PTHR30510:SF2">
    <property type="entry name" value="UPF0229 PROTEIN YEAH"/>
    <property type="match status" value="1"/>
</dbReference>
<dbReference type="Pfam" id="PF04285">
    <property type="entry name" value="DUF444"/>
    <property type="match status" value="2"/>
</dbReference>
<dbReference type="NCBIfam" id="TIGR02877">
    <property type="entry name" value="spore_yhbH"/>
    <property type="match status" value="1"/>
</dbReference>
<dbReference type="InterPro" id="IPR014230">
    <property type="entry name" value="Spore_YhbH"/>
</dbReference>
<comment type="similarity">
    <text evidence="1">Belongs to the UPF0229 family.</text>
</comment>
<proteinExistence type="inferred from homology"/>
<dbReference type="EMBL" id="UPPP01000055">
    <property type="protein sequence ID" value="VBB05402.1"/>
    <property type="molecule type" value="Genomic_DNA"/>
</dbReference>
<name>A0A498R562_9FIRM</name>
<dbReference type="PANTHER" id="PTHR30510">
    <property type="entry name" value="UPF0229 PROTEIN YEAH"/>
    <property type="match status" value="1"/>
</dbReference>
<dbReference type="SUPFAM" id="SSF53300">
    <property type="entry name" value="vWA-like"/>
    <property type="match status" value="1"/>
</dbReference>
<organism evidence="3 4">
    <name type="scientific">Lucifera butyrica</name>
    <dbReference type="NCBI Taxonomy" id="1351585"/>
    <lineage>
        <taxon>Bacteria</taxon>
        <taxon>Bacillati</taxon>
        <taxon>Bacillota</taxon>
        <taxon>Negativicutes</taxon>
        <taxon>Veillonellales</taxon>
        <taxon>Veillonellaceae</taxon>
        <taxon>Lucifera</taxon>
    </lineage>
</organism>
<sequence>MAIFKDAGSSHSDRSLWDRKRHRQLVEEGIKKNLGHIIAEESIIGQSKDKKIKIPIKGIKEYQFIYGKNQGGTGSGNGTEQKGQVIGKAGGDEAEGDGAGKPGSQPGEDILEMEITLDELVEYLFEDLQLPDMEKKKFAQLEAEYRFKKSGYQKKGIPPRLAKKRSVIEKLKRQQTVKRGLECPDDAEPERVPFREDDLRYFRVKEDMRRHSNAVVICIMDTSGSMDQTRKYLARSFYFLLYRFVRYKYENVEVAFVAHSTEAKEVNEEEFFHKGESGGTFISSGYAKALEIIEQRYNPEIWNIYAFHCSDGDNWPEDNAKAVELARELCRVCNLFGYGEVAESSWGSIRRELEKSVKEENFVMASMKTKEDIWPAFKRLLEKETADGGDGL</sequence>
<dbReference type="InterPro" id="IPR006698">
    <property type="entry name" value="UPF0229"/>
</dbReference>
<evidence type="ECO:0000313" key="4">
    <source>
        <dbReference type="Proteomes" id="UP000277811"/>
    </source>
</evidence>
<dbReference type="Proteomes" id="UP000277811">
    <property type="component" value="Unassembled WGS sequence"/>
</dbReference>
<dbReference type="OrthoDB" id="9788289at2"/>
<dbReference type="AlphaFoldDB" id="A0A498R562"/>
<dbReference type="HAMAP" id="MF_01232">
    <property type="entry name" value="UPF0229"/>
    <property type="match status" value="1"/>
</dbReference>
<evidence type="ECO:0000313" key="3">
    <source>
        <dbReference type="EMBL" id="VBB05402.1"/>
    </source>
</evidence>
<dbReference type="CDD" id="cd00198">
    <property type="entry name" value="vWFA"/>
    <property type="match status" value="1"/>
</dbReference>
<feature type="region of interest" description="Disordered" evidence="2">
    <location>
        <begin position="70"/>
        <end position="108"/>
    </location>
</feature>
<reference evidence="3 4" key="1">
    <citation type="submission" date="2018-06" db="EMBL/GenBank/DDBJ databases">
        <authorList>
            <person name="Strepis N."/>
        </authorList>
    </citation>
    <scope>NUCLEOTIDE SEQUENCE [LARGE SCALE GENOMIC DNA]</scope>
    <source>
        <strain evidence="3">LUCI</strain>
    </source>
</reference>
<accession>A0A498R562</accession>
<dbReference type="InterPro" id="IPR036465">
    <property type="entry name" value="vWFA_dom_sf"/>
</dbReference>
<protein>
    <recommendedName>
        <fullName evidence="1">UPF0229 protein LUCI_0611</fullName>
    </recommendedName>
</protein>
<gene>
    <name evidence="3" type="ORF">LUCI_0611</name>
</gene>
<keyword evidence="4" id="KW-1185">Reference proteome</keyword>